<keyword evidence="9" id="KW-0862">Zinc</keyword>
<feature type="transmembrane region" description="Helical" evidence="13">
    <location>
        <begin position="124"/>
        <end position="144"/>
    </location>
</feature>
<feature type="transmembrane region" description="Helical" evidence="13">
    <location>
        <begin position="47"/>
        <end position="69"/>
    </location>
</feature>
<keyword evidence="7" id="KW-0479">Metal-binding</keyword>
<name>A0A0J6WZN7_9FIRM</name>
<evidence type="ECO:0000256" key="10">
    <source>
        <dbReference type="ARBA" id="ARBA00022989"/>
    </source>
</evidence>
<evidence type="ECO:0000313" key="15">
    <source>
        <dbReference type="EMBL" id="KMO87352.1"/>
    </source>
</evidence>
<keyword evidence="16" id="KW-1185">Reference proteome</keyword>
<evidence type="ECO:0000256" key="7">
    <source>
        <dbReference type="ARBA" id="ARBA00022723"/>
    </source>
</evidence>
<dbReference type="PANTHER" id="PTHR35864">
    <property type="entry name" value="ZINC METALLOPROTEASE MJ0611-RELATED"/>
    <property type="match status" value="1"/>
</dbReference>
<evidence type="ECO:0000256" key="11">
    <source>
        <dbReference type="ARBA" id="ARBA00023049"/>
    </source>
</evidence>
<evidence type="ECO:0000256" key="5">
    <source>
        <dbReference type="ARBA" id="ARBA00022670"/>
    </source>
</evidence>
<sequence>MFNLNFLNIVAGIPGLLIALVIHEYAHALIADYMGDDTPRLSGRLTFNPISHIDPIGMLMLLVAQFGWAKPVMVNPNNFRNWRKGEICVSLAGPAANLIAAFIALVIQICLMKLHLFGTTALPEVLNLIVLYNVNFAIFNMIPLPPLDGSRVLMCFLPTEWNYKLASLERYSFLILIVLMATPFFTYILIPLQRLVFGFFSMILLPFL</sequence>
<dbReference type="AlphaFoldDB" id="A0A0J6WZN7"/>
<keyword evidence="12 13" id="KW-0472">Membrane</keyword>
<keyword evidence="4" id="KW-1003">Cell membrane</keyword>
<dbReference type="Pfam" id="PF02163">
    <property type="entry name" value="Peptidase_M50"/>
    <property type="match status" value="1"/>
</dbReference>
<dbReference type="GO" id="GO:0046872">
    <property type="term" value="F:metal ion binding"/>
    <property type="evidence" value="ECO:0007669"/>
    <property type="project" value="UniProtKB-KW"/>
</dbReference>
<accession>A0A0J6WZN7</accession>
<evidence type="ECO:0000256" key="1">
    <source>
        <dbReference type="ARBA" id="ARBA00001947"/>
    </source>
</evidence>
<dbReference type="InterPro" id="IPR044537">
    <property type="entry name" value="Rip2-like"/>
</dbReference>
<dbReference type="FunCoup" id="A0A0J6WZN7">
    <property type="interactions" value="59"/>
</dbReference>
<proteinExistence type="inferred from homology"/>
<comment type="cofactor">
    <cofactor evidence="1">
        <name>Zn(2+)</name>
        <dbReference type="ChEBI" id="CHEBI:29105"/>
    </cofactor>
</comment>
<dbReference type="InterPro" id="IPR052348">
    <property type="entry name" value="Metallopeptidase_M50B"/>
</dbReference>
<evidence type="ECO:0000256" key="6">
    <source>
        <dbReference type="ARBA" id="ARBA00022692"/>
    </source>
</evidence>
<dbReference type="Proteomes" id="UP000036503">
    <property type="component" value="Unassembled WGS sequence"/>
</dbReference>
<evidence type="ECO:0000313" key="16">
    <source>
        <dbReference type="Proteomes" id="UP000036503"/>
    </source>
</evidence>
<evidence type="ECO:0000256" key="3">
    <source>
        <dbReference type="ARBA" id="ARBA00007931"/>
    </source>
</evidence>
<keyword evidence="8" id="KW-0378">Hydrolase</keyword>
<keyword evidence="6 13" id="KW-0812">Transmembrane</keyword>
<dbReference type="GO" id="GO:0006508">
    <property type="term" value="P:proteolysis"/>
    <property type="evidence" value="ECO:0007669"/>
    <property type="project" value="UniProtKB-KW"/>
</dbReference>
<dbReference type="GO" id="GO:0005886">
    <property type="term" value="C:plasma membrane"/>
    <property type="evidence" value="ECO:0007669"/>
    <property type="project" value="UniProtKB-SubCell"/>
</dbReference>
<dbReference type="PANTHER" id="PTHR35864:SF1">
    <property type="entry name" value="ZINC METALLOPROTEASE YWHC-RELATED"/>
    <property type="match status" value="1"/>
</dbReference>
<evidence type="ECO:0000256" key="4">
    <source>
        <dbReference type="ARBA" id="ARBA00022475"/>
    </source>
</evidence>
<dbReference type="EMBL" id="LEKT01000006">
    <property type="protein sequence ID" value="KMO87352.1"/>
    <property type="molecule type" value="Genomic_DNA"/>
</dbReference>
<comment type="similarity">
    <text evidence="3">Belongs to the peptidase M50B family.</text>
</comment>
<evidence type="ECO:0000256" key="13">
    <source>
        <dbReference type="SAM" id="Phobius"/>
    </source>
</evidence>
<dbReference type="CDD" id="cd06158">
    <property type="entry name" value="S2P-M50_like_1"/>
    <property type="match status" value="1"/>
</dbReference>
<dbReference type="InParanoid" id="A0A0J6WZN7"/>
<evidence type="ECO:0000259" key="14">
    <source>
        <dbReference type="Pfam" id="PF02163"/>
    </source>
</evidence>
<evidence type="ECO:0000256" key="8">
    <source>
        <dbReference type="ARBA" id="ARBA00022801"/>
    </source>
</evidence>
<feature type="transmembrane region" description="Helical" evidence="13">
    <location>
        <begin position="6"/>
        <end position="26"/>
    </location>
</feature>
<comment type="subcellular location">
    <subcellularLocation>
        <location evidence="2">Cell membrane</location>
        <topology evidence="2">Multi-pass membrane protein</topology>
    </subcellularLocation>
</comment>
<evidence type="ECO:0000256" key="12">
    <source>
        <dbReference type="ARBA" id="ARBA00023136"/>
    </source>
</evidence>
<protein>
    <submittedName>
        <fullName evidence="15">Peptidase</fullName>
    </submittedName>
</protein>
<dbReference type="PATRIC" id="fig|1122219.3.peg.2449"/>
<comment type="caution">
    <text evidence="15">The sequence shown here is derived from an EMBL/GenBank/DDBJ whole genome shotgun (WGS) entry which is preliminary data.</text>
</comment>
<feature type="transmembrane region" description="Helical" evidence="13">
    <location>
        <begin position="171"/>
        <end position="192"/>
    </location>
</feature>
<evidence type="ECO:0000256" key="9">
    <source>
        <dbReference type="ARBA" id="ARBA00022833"/>
    </source>
</evidence>
<keyword evidence="11" id="KW-0482">Metalloprotease</keyword>
<dbReference type="STRING" id="39029.BSR42_00665"/>
<dbReference type="OrthoDB" id="9800627at2"/>
<keyword evidence="5" id="KW-0645">Protease</keyword>
<evidence type="ECO:0000256" key="2">
    <source>
        <dbReference type="ARBA" id="ARBA00004651"/>
    </source>
</evidence>
<feature type="domain" description="Peptidase M50" evidence="14">
    <location>
        <begin position="123"/>
        <end position="158"/>
    </location>
</feature>
<dbReference type="GO" id="GO:0008237">
    <property type="term" value="F:metallopeptidase activity"/>
    <property type="evidence" value="ECO:0007669"/>
    <property type="project" value="UniProtKB-KW"/>
</dbReference>
<feature type="transmembrane region" description="Helical" evidence="13">
    <location>
        <begin position="89"/>
        <end position="112"/>
    </location>
</feature>
<organism evidence="15 16">
    <name type="scientific">Megasphaera cerevisiae DSM 20462</name>
    <dbReference type="NCBI Taxonomy" id="1122219"/>
    <lineage>
        <taxon>Bacteria</taxon>
        <taxon>Bacillati</taxon>
        <taxon>Bacillota</taxon>
        <taxon>Negativicutes</taxon>
        <taxon>Veillonellales</taxon>
        <taxon>Veillonellaceae</taxon>
        <taxon>Megasphaera</taxon>
    </lineage>
</organism>
<dbReference type="RefSeq" id="WP_048513328.1">
    <property type="nucleotide sequence ID" value="NZ_FUXD01000002.1"/>
</dbReference>
<reference evidence="15 16" key="1">
    <citation type="submission" date="2015-06" db="EMBL/GenBank/DDBJ databases">
        <title>Draft genome sequence of beer spoilage bacterium Megasphaera cerevisiae type strain 20462.</title>
        <authorList>
            <person name="Kutumbaka K."/>
            <person name="Pasmowitz J."/>
            <person name="Mategko J."/>
            <person name="Reyes D."/>
            <person name="Friedrich A."/>
            <person name="Han S."/>
            <person name="Martens-Habbena W."/>
            <person name="Neal-McKinney J."/>
            <person name="Janagama H.K."/>
            <person name="Nadala C."/>
            <person name="Samadpour M."/>
        </authorList>
    </citation>
    <scope>NUCLEOTIDE SEQUENCE [LARGE SCALE GENOMIC DNA]</scope>
    <source>
        <strain evidence="15 16">DSM 20462</strain>
    </source>
</reference>
<dbReference type="InterPro" id="IPR008915">
    <property type="entry name" value="Peptidase_M50"/>
</dbReference>
<keyword evidence="10 13" id="KW-1133">Transmembrane helix</keyword>
<gene>
    <name evidence="15" type="ORF">AB840_02875</name>
</gene>